<keyword evidence="12" id="KW-1185">Reference proteome</keyword>
<comment type="caution">
    <text evidence="9">The sequence shown here is derived from an EMBL/GenBank/DDBJ whole genome shotgun (WGS) entry which is preliminary data.</text>
</comment>
<dbReference type="EMBL" id="CALOZG010000087">
    <property type="protein sequence ID" value="CAH4038856.1"/>
    <property type="molecule type" value="Genomic_DNA"/>
</dbReference>
<dbReference type="EMBL" id="CALOZG010000087">
    <property type="protein sequence ID" value="CAH4038855.1"/>
    <property type="molecule type" value="Genomic_DNA"/>
</dbReference>
<organism evidence="9 12">
    <name type="scientific">Pieris brassicae</name>
    <name type="common">White butterfly</name>
    <name type="synonym">Large white butterfly</name>
    <dbReference type="NCBI Taxonomy" id="7116"/>
    <lineage>
        <taxon>Eukaryota</taxon>
        <taxon>Metazoa</taxon>
        <taxon>Ecdysozoa</taxon>
        <taxon>Arthropoda</taxon>
        <taxon>Hexapoda</taxon>
        <taxon>Insecta</taxon>
        <taxon>Pterygota</taxon>
        <taxon>Neoptera</taxon>
        <taxon>Endopterygota</taxon>
        <taxon>Lepidoptera</taxon>
        <taxon>Glossata</taxon>
        <taxon>Ditrysia</taxon>
        <taxon>Papilionoidea</taxon>
        <taxon>Pieridae</taxon>
        <taxon>Pierinae</taxon>
        <taxon>Pieris</taxon>
    </lineage>
</organism>
<evidence type="ECO:0000313" key="9">
    <source>
        <dbReference type="EMBL" id="CAH4038859.1"/>
    </source>
</evidence>
<dbReference type="Proteomes" id="UP001152562">
    <property type="component" value="Unassembled WGS sequence"/>
</dbReference>
<evidence type="ECO:0000313" key="4">
    <source>
        <dbReference type="EMBL" id="CAH4038854.1"/>
    </source>
</evidence>
<evidence type="ECO:0000313" key="8">
    <source>
        <dbReference type="EMBL" id="CAH4038858.1"/>
    </source>
</evidence>
<evidence type="ECO:0000259" key="1">
    <source>
        <dbReference type="Pfam" id="PF13843"/>
    </source>
</evidence>
<dbReference type="EMBL" id="CALOZG010000087">
    <property type="protein sequence ID" value="CAH4038860.1"/>
    <property type="molecule type" value="Genomic_DNA"/>
</dbReference>
<feature type="domain" description="PiggyBac transposable element-derived protein" evidence="1">
    <location>
        <begin position="13"/>
        <end position="96"/>
    </location>
</feature>
<dbReference type="EMBL" id="CALOZG010000087">
    <property type="protein sequence ID" value="CAH4038853.1"/>
    <property type="molecule type" value="Genomic_DNA"/>
</dbReference>
<dbReference type="PANTHER" id="PTHR46599">
    <property type="entry name" value="PIGGYBAC TRANSPOSABLE ELEMENT-DERIVED PROTEIN 4"/>
    <property type="match status" value="1"/>
</dbReference>
<accession>A0A9P0TWD3</accession>
<dbReference type="InterPro" id="IPR029526">
    <property type="entry name" value="PGBD"/>
</dbReference>
<dbReference type="EMBL" id="CALOZG010000087">
    <property type="protein sequence ID" value="CAH4038857.1"/>
    <property type="molecule type" value="Genomic_DNA"/>
</dbReference>
<sequence length="111" mass="13027">MLVTLLRQSSRLVDWKDCDHNEMKKFLGLSICMGIKKLPKISDYWSQNILYKNPGPSSVMSRNRLELLLQCWHFADTYYHLSPGGDRLLRVKRLVDLNTKRNRILTHLANV</sequence>
<dbReference type="EMBL" id="CALOZG010000087">
    <property type="protein sequence ID" value="CAH4038852.1"/>
    <property type="molecule type" value="Genomic_DNA"/>
</dbReference>
<dbReference type="Pfam" id="PF13843">
    <property type="entry name" value="DDE_Tnp_1_7"/>
    <property type="match status" value="1"/>
</dbReference>
<dbReference type="PANTHER" id="PTHR46599:SF3">
    <property type="entry name" value="PIGGYBAC TRANSPOSABLE ELEMENT-DERIVED PROTEIN 4"/>
    <property type="match status" value="1"/>
</dbReference>
<evidence type="ECO:0000313" key="6">
    <source>
        <dbReference type="EMBL" id="CAH4038856.1"/>
    </source>
</evidence>
<reference evidence="9" key="1">
    <citation type="submission" date="2022-05" db="EMBL/GenBank/DDBJ databases">
        <authorList>
            <person name="Okamura Y."/>
        </authorList>
    </citation>
    <scope>NUCLEOTIDE SEQUENCE</scope>
</reference>
<evidence type="ECO:0000313" key="10">
    <source>
        <dbReference type="EMBL" id="CAH4038860.1"/>
    </source>
</evidence>
<protein>
    <recommendedName>
        <fullName evidence="1">PiggyBac transposable element-derived protein domain-containing protein</fullName>
    </recommendedName>
</protein>
<dbReference type="AlphaFoldDB" id="A0A9P0TWD3"/>
<gene>
    <name evidence="2" type="ORF">PIBRA_LOCUS14338</name>
    <name evidence="3" type="ORF">PIBRA_LOCUS14339</name>
    <name evidence="4" type="ORF">PIBRA_LOCUS14340</name>
    <name evidence="5" type="ORF">PIBRA_LOCUS14341</name>
    <name evidence="6" type="ORF">PIBRA_LOCUS14342</name>
    <name evidence="7" type="ORF">PIBRA_LOCUS14343</name>
    <name evidence="8" type="ORF">PIBRA_LOCUS14344</name>
    <name evidence="9" type="ORF">PIBRA_LOCUS14345</name>
    <name evidence="10" type="ORF">PIBRA_LOCUS14346</name>
    <name evidence="11" type="ORF">PIBRA_LOCUS14347</name>
</gene>
<name>A0A9P0TWD3_PIEBR</name>
<evidence type="ECO:0000313" key="12">
    <source>
        <dbReference type="Proteomes" id="UP001152562"/>
    </source>
</evidence>
<dbReference type="EMBL" id="CALOZG010000087">
    <property type="protein sequence ID" value="CAH4038861.1"/>
    <property type="molecule type" value="Genomic_DNA"/>
</dbReference>
<evidence type="ECO:0000313" key="2">
    <source>
        <dbReference type="EMBL" id="CAH4038852.1"/>
    </source>
</evidence>
<dbReference type="EMBL" id="CALOZG010000087">
    <property type="protein sequence ID" value="CAH4038854.1"/>
    <property type="molecule type" value="Genomic_DNA"/>
</dbReference>
<dbReference type="EMBL" id="CALOZG010000087">
    <property type="protein sequence ID" value="CAH4038858.1"/>
    <property type="molecule type" value="Genomic_DNA"/>
</dbReference>
<dbReference type="EMBL" id="CALOZG010000087">
    <property type="protein sequence ID" value="CAH4038859.1"/>
    <property type="molecule type" value="Genomic_DNA"/>
</dbReference>
<proteinExistence type="predicted"/>
<evidence type="ECO:0000313" key="7">
    <source>
        <dbReference type="EMBL" id="CAH4038857.1"/>
    </source>
</evidence>
<evidence type="ECO:0000313" key="5">
    <source>
        <dbReference type="EMBL" id="CAH4038855.1"/>
    </source>
</evidence>
<evidence type="ECO:0000313" key="11">
    <source>
        <dbReference type="EMBL" id="CAH4038861.1"/>
    </source>
</evidence>
<evidence type="ECO:0000313" key="3">
    <source>
        <dbReference type="EMBL" id="CAH4038853.1"/>
    </source>
</evidence>